<dbReference type="AlphaFoldDB" id="A0A0E9VZG2"/>
<reference evidence="1" key="1">
    <citation type="submission" date="2014-11" db="EMBL/GenBank/DDBJ databases">
        <authorList>
            <person name="Amaro Gonzalez C."/>
        </authorList>
    </citation>
    <scope>NUCLEOTIDE SEQUENCE</scope>
</reference>
<sequence length="27" mass="3235">MSNMFQQMACCRRNIECHAHIQSPRNK</sequence>
<proteinExistence type="predicted"/>
<protein>
    <submittedName>
        <fullName evidence="1">Uncharacterized protein</fullName>
    </submittedName>
</protein>
<dbReference type="EMBL" id="GBXM01025877">
    <property type="protein sequence ID" value="JAH82700.1"/>
    <property type="molecule type" value="Transcribed_RNA"/>
</dbReference>
<organism evidence="1">
    <name type="scientific">Anguilla anguilla</name>
    <name type="common">European freshwater eel</name>
    <name type="synonym">Muraena anguilla</name>
    <dbReference type="NCBI Taxonomy" id="7936"/>
    <lineage>
        <taxon>Eukaryota</taxon>
        <taxon>Metazoa</taxon>
        <taxon>Chordata</taxon>
        <taxon>Craniata</taxon>
        <taxon>Vertebrata</taxon>
        <taxon>Euteleostomi</taxon>
        <taxon>Actinopterygii</taxon>
        <taxon>Neopterygii</taxon>
        <taxon>Teleostei</taxon>
        <taxon>Anguilliformes</taxon>
        <taxon>Anguillidae</taxon>
        <taxon>Anguilla</taxon>
    </lineage>
</organism>
<evidence type="ECO:0000313" key="1">
    <source>
        <dbReference type="EMBL" id="JAH82700.1"/>
    </source>
</evidence>
<accession>A0A0E9VZG2</accession>
<reference evidence="1" key="2">
    <citation type="journal article" date="2015" name="Fish Shellfish Immunol.">
        <title>Early steps in the European eel (Anguilla anguilla)-Vibrio vulnificus interaction in the gills: Role of the RtxA13 toxin.</title>
        <authorList>
            <person name="Callol A."/>
            <person name="Pajuelo D."/>
            <person name="Ebbesson L."/>
            <person name="Teles M."/>
            <person name="MacKenzie S."/>
            <person name="Amaro C."/>
        </authorList>
    </citation>
    <scope>NUCLEOTIDE SEQUENCE</scope>
</reference>
<name>A0A0E9VZG2_ANGAN</name>